<dbReference type="NCBIfam" id="TIGR03508">
    <property type="entry name" value="decahem_SO"/>
    <property type="match status" value="1"/>
</dbReference>
<dbReference type="PANTHER" id="PTHR35038">
    <property type="entry name" value="DISSIMILATORY SULFITE REDUCTASE SIRA"/>
    <property type="match status" value="1"/>
</dbReference>
<dbReference type="InterPro" id="IPR010177">
    <property type="entry name" value="Paired_CXXCH_1"/>
</dbReference>
<dbReference type="InterPro" id="IPR020015">
    <property type="entry name" value="Decahaem_cyt-c_DmsE"/>
</dbReference>
<dbReference type="SUPFAM" id="SSF48695">
    <property type="entry name" value="Multiheme cytochromes"/>
    <property type="match status" value="1"/>
</dbReference>
<dbReference type="NCBIfam" id="TIGR01905">
    <property type="entry name" value="paired_CXXCH_1"/>
    <property type="match status" value="3"/>
</dbReference>
<evidence type="ECO:0000256" key="1">
    <source>
        <dbReference type="ARBA" id="ARBA00022729"/>
    </source>
</evidence>
<dbReference type="InterPro" id="IPR036280">
    <property type="entry name" value="Multihaem_cyt_sf"/>
</dbReference>
<dbReference type="Pfam" id="PF22678">
    <property type="entry name" value="Cytochrom_c_NrfB-like"/>
    <property type="match status" value="1"/>
</dbReference>
<proteinExistence type="predicted"/>
<feature type="domain" description="Cytochrome c-type protein NrfB-like" evidence="3">
    <location>
        <begin position="69"/>
        <end position="140"/>
    </location>
</feature>
<dbReference type="RefSeq" id="WP_260796119.1">
    <property type="nucleotide sequence ID" value="NZ_CP093313.1"/>
</dbReference>
<evidence type="ECO:0000259" key="3">
    <source>
        <dbReference type="Pfam" id="PF22678"/>
    </source>
</evidence>
<gene>
    <name evidence="4" type="ORF">MOP44_11165</name>
</gene>
<dbReference type="GO" id="GO:0016491">
    <property type="term" value="F:oxidoreductase activity"/>
    <property type="evidence" value="ECO:0007669"/>
    <property type="project" value="TreeGrafter"/>
</dbReference>
<reference evidence="4" key="1">
    <citation type="submission" date="2021-04" db="EMBL/GenBank/DDBJ databases">
        <title>Phylogenetic analysis of Acidobacteriaceae.</title>
        <authorList>
            <person name="Qiu L."/>
            <person name="Zhang Q."/>
        </authorList>
    </citation>
    <scope>NUCLEOTIDE SEQUENCE</scope>
    <source>
        <strain evidence="4">DSM 25168</strain>
    </source>
</reference>
<dbReference type="AlphaFoldDB" id="A0A9J7BV32"/>
<accession>A0A9J7BV32</accession>
<dbReference type="EMBL" id="CP093313">
    <property type="protein sequence ID" value="UWZ86480.1"/>
    <property type="molecule type" value="Genomic_DNA"/>
</dbReference>
<dbReference type="Proteomes" id="UP001059380">
    <property type="component" value="Chromosome"/>
</dbReference>
<feature type="domain" description="Doubled CXXCH motif" evidence="2">
    <location>
        <begin position="217"/>
        <end position="254"/>
    </location>
</feature>
<dbReference type="KEGG" id="orp:MOP44_11165"/>
<dbReference type="Gene3D" id="1.10.1130.10">
    <property type="entry name" value="Flavocytochrome C3, Chain A"/>
    <property type="match status" value="2"/>
</dbReference>
<keyword evidence="5" id="KW-1185">Reference proteome</keyword>
<protein>
    <submittedName>
        <fullName evidence="4">DmsE family decaheme c-type cytochrome</fullName>
    </submittedName>
</protein>
<dbReference type="PANTHER" id="PTHR35038:SF6">
    <property type="entry name" value="SURFACE LOCALIZED DECAHEME CYTOCHROME C LIPOPROTEIN"/>
    <property type="match status" value="1"/>
</dbReference>
<name>A0A9J7BV32_9BACT</name>
<dbReference type="Gene3D" id="1.10.287.3080">
    <property type="match status" value="1"/>
</dbReference>
<organism evidence="4 5">
    <name type="scientific">Occallatibacter riparius</name>
    <dbReference type="NCBI Taxonomy" id="1002689"/>
    <lineage>
        <taxon>Bacteria</taxon>
        <taxon>Pseudomonadati</taxon>
        <taxon>Acidobacteriota</taxon>
        <taxon>Terriglobia</taxon>
        <taxon>Terriglobales</taxon>
        <taxon>Acidobacteriaceae</taxon>
        <taxon>Occallatibacter</taxon>
    </lineage>
</organism>
<keyword evidence="1" id="KW-0732">Signal</keyword>
<feature type="domain" description="Doubled CXXCH motif" evidence="2">
    <location>
        <begin position="167"/>
        <end position="210"/>
    </location>
</feature>
<dbReference type="InterPro" id="IPR051829">
    <property type="entry name" value="Multiheme_Cytochr_ET"/>
</dbReference>
<evidence type="ECO:0000259" key="2">
    <source>
        <dbReference type="Pfam" id="PF09699"/>
    </source>
</evidence>
<sequence>MILTTGALAVPGAKPAGKQAAAPGTTPAAASDFVGSETCSGCHEEVSTKFAANPHTKMAQMHGKQGVTCENCHGAGKAHVDGGGDVTKIFNPAKASAKEVDAKCLSCHQGQHANFEKSGHGEGNVSCVGCHSVHAGKDPEHLLKLAQPTLCFQCHSDVKPQFSMPFHHRVEEGAVNCSDCHNPHGTFKQKGLRASAQQDAVCTKCHSETAGPFVYEHAVVKTEGCTSCHFPHGGPNPRLLNRANVNTICLQCHSVSPSFTTGEPQGPAHNQATQYQSCTMCHSDIHGSNVSPVFFNTH</sequence>
<dbReference type="Pfam" id="PF09699">
    <property type="entry name" value="Paired_CXXCH_1"/>
    <property type="match status" value="2"/>
</dbReference>
<dbReference type="InterPro" id="IPR053875">
    <property type="entry name" value="Cytochrom_c_NrfB-like_dom"/>
</dbReference>
<evidence type="ECO:0000313" key="5">
    <source>
        <dbReference type="Proteomes" id="UP001059380"/>
    </source>
</evidence>
<evidence type="ECO:0000313" key="4">
    <source>
        <dbReference type="EMBL" id="UWZ86480.1"/>
    </source>
</evidence>